<evidence type="ECO:0000259" key="16">
    <source>
        <dbReference type="SMART" id="SM00904"/>
    </source>
</evidence>
<dbReference type="NCBIfam" id="TIGR00083">
    <property type="entry name" value="ribF"/>
    <property type="match status" value="1"/>
</dbReference>
<dbReference type="Pfam" id="PF01687">
    <property type="entry name" value="Flavokinase"/>
    <property type="match status" value="1"/>
</dbReference>
<dbReference type="UniPathway" id="UPA00277">
    <property type="reaction ID" value="UER00407"/>
</dbReference>
<evidence type="ECO:0000256" key="11">
    <source>
        <dbReference type="ARBA" id="ARBA00022840"/>
    </source>
</evidence>
<evidence type="ECO:0000313" key="17">
    <source>
        <dbReference type="EMBL" id="OEJ72603.1"/>
    </source>
</evidence>
<dbReference type="InterPro" id="IPR015865">
    <property type="entry name" value="Riboflavin_kinase_bac/euk"/>
</dbReference>
<dbReference type="UniPathway" id="UPA00276">
    <property type="reaction ID" value="UER00406"/>
</dbReference>
<dbReference type="FunFam" id="3.40.50.620:FF:000021">
    <property type="entry name" value="Riboflavin biosynthesis protein"/>
    <property type="match status" value="1"/>
</dbReference>
<dbReference type="EC" id="2.7.1.26" evidence="15"/>
<comment type="pathway">
    <text evidence="2 15">Cofactor biosynthesis; FAD biosynthesis; FAD from FMN: step 1/1.</text>
</comment>
<dbReference type="EC" id="2.7.7.2" evidence="15"/>
<dbReference type="GO" id="GO:0009398">
    <property type="term" value="P:FMN biosynthetic process"/>
    <property type="evidence" value="ECO:0007669"/>
    <property type="project" value="UniProtKB-UniRule"/>
</dbReference>
<dbReference type="Gene3D" id="3.40.50.620">
    <property type="entry name" value="HUPs"/>
    <property type="match status" value="1"/>
</dbReference>
<dbReference type="SUPFAM" id="SSF52374">
    <property type="entry name" value="Nucleotidylyl transferase"/>
    <property type="match status" value="1"/>
</dbReference>
<reference evidence="17" key="1">
    <citation type="submission" date="2016-09" db="EMBL/GenBank/DDBJ databases">
        <title>Draft genome of thermotolerant cyanobacterium Desertifilum sp. strain IPPAS B-1220.</title>
        <authorList>
            <person name="Sinetova M.A."/>
            <person name="Bolakhan K."/>
            <person name="Zayadan B.K."/>
            <person name="Mironov K.S."/>
            <person name="Ustinova V."/>
            <person name="Kupriyanova E.V."/>
            <person name="Sidorov R.A."/>
            <person name="Skrypnik A.N."/>
            <person name="Gogoleva N.E."/>
            <person name="Gogolev Y.V."/>
            <person name="Los D.A."/>
        </authorList>
    </citation>
    <scope>NUCLEOTIDE SEQUENCE [LARGE SCALE GENOMIC DNA]</scope>
    <source>
        <strain evidence="17">IPPAS B-1220</strain>
    </source>
</reference>
<evidence type="ECO:0000256" key="10">
    <source>
        <dbReference type="ARBA" id="ARBA00022827"/>
    </source>
</evidence>
<gene>
    <name evidence="17" type="ORF">BH720_24195</name>
</gene>
<dbReference type="InterPro" id="IPR014729">
    <property type="entry name" value="Rossmann-like_a/b/a_fold"/>
</dbReference>
<evidence type="ECO:0000256" key="7">
    <source>
        <dbReference type="ARBA" id="ARBA00022695"/>
    </source>
</evidence>
<sequence length="312" mass="34250">MWLTSSLDTVLTPTAVALGNFDGVHRGHRQVIQSALAAATQAEVYPTVVTFHPHPQAFFTGQSRLLLTPVEEKVQQLEAMGITQMVALPFDRPLAELSPEAFVETILLEQLQAQWISVGQDFRFGKKRAGTVADLQAIAAAHNVEVHIVPLHTCKEGRISSSQIRTSLTAGDLAQANRLLGRPYSLIGTVVQGQQLGRTIGFPTANLQLPPEKFLPRQGVYRVRVTSTGWEKPQLGVMNIGNRPTVDGVQQTTEVHLLDWSGDLYGQTLTVDLEAFLRPEQKFASLEALKAQIHADCETARQQAISDYVLES</sequence>
<comment type="catalytic activity">
    <reaction evidence="14 15">
        <text>FMN + ATP + H(+) = FAD + diphosphate</text>
        <dbReference type="Rhea" id="RHEA:17237"/>
        <dbReference type="ChEBI" id="CHEBI:15378"/>
        <dbReference type="ChEBI" id="CHEBI:30616"/>
        <dbReference type="ChEBI" id="CHEBI:33019"/>
        <dbReference type="ChEBI" id="CHEBI:57692"/>
        <dbReference type="ChEBI" id="CHEBI:58210"/>
        <dbReference type="EC" id="2.7.7.2"/>
    </reaction>
</comment>
<dbReference type="GO" id="GO:0009231">
    <property type="term" value="P:riboflavin biosynthetic process"/>
    <property type="evidence" value="ECO:0007669"/>
    <property type="project" value="InterPro"/>
</dbReference>
<accession>A0A1E5QE59</accession>
<evidence type="ECO:0000256" key="5">
    <source>
        <dbReference type="ARBA" id="ARBA00022643"/>
    </source>
</evidence>
<evidence type="ECO:0000256" key="15">
    <source>
        <dbReference type="PIRNR" id="PIRNR004491"/>
    </source>
</evidence>
<keyword evidence="11 15" id="KW-0067">ATP-binding</keyword>
<dbReference type="FunFam" id="2.40.30.30:FF:000003">
    <property type="entry name" value="Riboflavin biosynthesis protein"/>
    <property type="match status" value="1"/>
</dbReference>
<dbReference type="SUPFAM" id="SSF82114">
    <property type="entry name" value="Riboflavin kinase-like"/>
    <property type="match status" value="1"/>
</dbReference>
<dbReference type="EMBL" id="MJGC01000121">
    <property type="protein sequence ID" value="OEJ72603.1"/>
    <property type="molecule type" value="Genomic_DNA"/>
</dbReference>
<keyword evidence="6 15" id="KW-0808">Transferase</keyword>
<comment type="catalytic activity">
    <reaction evidence="13 15">
        <text>riboflavin + ATP = FMN + ADP + H(+)</text>
        <dbReference type="Rhea" id="RHEA:14357"/>
        <dbReference type="ChEBI" id="CHEBI:15378"/>
        <dbReference type="ChEBI" id="CHEBI:30616"/>
        <dbReference type="ChEBI" id="CHEBI:57986"/>
        <dbReference type="ChEBI" id="CHEBI:58210"/>
        <dbReference type="ChEBI" id="CHEBI:456216"/>
        <dbReference type="EC" id="2.7.1.26"/>
    </reaction>
</comment>
<evidence type="ECO:0000256" key="14">
    <source>
        <dbReference type="ARBA" id="ARBA00049494"/>
    </source>
</evidence>
<keyword evidence="7 15" id="KW-0548">Nucleotidyltransferase</keyword>
<dbReference type="CDD" id="cd02064">
    <property type="entry name" value="FAD_synthetase_N"/>
    <property type="match status" value="1"/>
</dbReference>
<dbReference type="PANTHER" id="PTHR22749">
    <property type="entry name" value="RIBOFLAVIN KINASE/FMN ADENYLYLTRANSFERASE"/>
    <property type="match status" value="1"/>
</dbReference>
<dbReference type="PANTHER" id="PTHR22749:SF6">
    <property type="entry name" value="RIBOFLAVIN KINASE"/>
    <property type="match status" value="1"/>
</dbReference>
<dbReference type="NCBIfam" id="NF004160">
    <property type="entry name" value="PRK05627.1-3"/>
    <property type="match status" value="1"/>
</dbReference>
<dbReference type="STRING" id="1781255.BH720_24195"/>
<dbReference type="PIRSF" id="PIRSF004491">
    <property type="entry name" value="FAD_Synth"/>
    <property type="match status" value="1"/>
</dbReference>
<dbReference type="InterPro" id="IPR002606">
    <property type="entry name" value="Riboflavin_kinase_bac"/>
</dbReference>
<protein>
    <recommendedName>
        <fullName evidence="15">Riboflavin biosynthesis protein</fullName>
    </recommendedName>
    <domain>
        <recommendedName>
            <fullName evidence="15">Riboflavin kinase</fullName>
            <ecNumber evidence="15">2.7.1.26</ecNumber>
        </recommendedName>
        <alternativeName>
            <fullName evidence="15">Flavokinase</fullName>
        </alternativeName>
    </domain>
    <domain>
        <recommendedName>
            <fullName evidence="15">FMN adenylyltransferase</fullName>
            <ecNumber evidence="15">2.7.7.2</ecNumber>
        </recommendedName>
        <alternativeName>
            <fullName evidence="15">FAD pyrophosphorylase</fullName>
        </alternativeName>
        <alternativeName>
            <fullName evidence="15">FAD synthase</fullName>
        </alternativeName>
    </domain>
</protein>
<evidence type="ECO:0000256" key="8">
    <source>
        <dbReference type="ARBA" id="ARBA00022741"/>
    </source>
</evidence>
<comment type="similarity">
    <text evidence="15">Belongs to the ribF family.</text>
</comment>
<keyword evidence="10 15" id="KW-0274">FAD</keyword>
<dbReference type="RefSeq" id="WP_069969796.1">
    <property type="nucleotide sequence ID" value="NZ_CM124774.1"/>
</dbReference>
<evidence type="ECO:0000256" key="6">
    <source>
        <dbReference type="ARBA" id="ARBA00022679"/>
    </source>
</evidence>
<keyword evidence="5 15" id="KW-0288">FMN</keyword>
<evidence type="ECO:0000256" key="12">
    <source>
        <dbReference type="ARBA" id="ARBA00023268"/>
    </source>
</evidence>
<dbReference type="NCBIfam" id="NF004162">
    <property type="entry name" value="PRK05627.1-5"/>
    <property type="match status" value="1"/>
</dbReference>
<dbReference type="GO" id="GO:0005524">
    <property type="term" value="F:ATP binding"/>
    <property type="evidence" value="ECO:0007669"/>
    <property type="project" value="UniProtKB-UniRule"/>
</dbReference>
<dbReference type="InterPro" id="IPR023468">
    <property type="entry name" value="Riboflavin_kinase"/>
</dbReference>
<dbReference type="SMART" id="SM00904">
    <property type="entry name" value="Flavokinase"/>
    <property type="match status" value="1"/>
</dbReference>
<evidence type="ECO:0000256" key="9">
    <source>
        <dbReference type="ARBA" id="ARBA00022777"/>
    </source>
</evidence>
<keyword evidence="8 15" id="KW-0547">Nucleotide-binding</keyword>
<dbReference type="Gene3D" id="2.40.30.30">
    <property type="entry name" value="Riboflavin kinase-like"/>
    <property type="match status" value="1"/>
</dbReference>
<comment type="caution">
    <text evidence="17">The sequence shown here is derived from an EMBL/GenBank/DDBJ whole genome shotgun (WGS) entry which is preliminary data.</text>
</comment>
<dbReference type="InterPro" id="IPR015864">
    <property type="entry name" value="FAD_synthase"/>
</dbReference>
<keyword evidence="4 15" id="KW-0285">Flavoprotein</keyword>
<dbReference type="AlphaFoldDB" id="A0A1E5QE59"/>
<keyword evidence="9 15" id="KW-0418">Kinase</keyword>
<keyword evidence="12" id="KW-0511">Multifunctional enzyme</keyword>
<evidence type="ECO:0000256" key="4">
    <source>
        <dbReference type="ARBA" id="ARBA00022630"/>
    </source>
</evidence>
<name>A0A1E5QE59_9CYAN</name>
<dbReference type="Pfam" id="PF06574">
    <property type="entry name" value="FAD_syn"/>
    <property type="match status" value="1"/>
</dbReference>
<feature type="domain" description="Riboflavin kinase" evidence="16">
    <location>
        <begin position="179"/>
        <end position="305"/>
    </location>
</feature>
<evidence type="ECO:0000256" key="13">
    <source>
        <dbReference type="ARBA" id="ARBA00047880"/>
    </source>
</evidence>
<proteinExistence type="inferred from homology"/>
<dbReference type="GO" id="GO:0008531">
    <property type="term" value="F:riboflavin kinase activity"/>
    <property type="evidence" value="ECO:0007669"/>
    <property type="project" value="UniProtKB-UniRule"/>
</dbReference>
<comment type="pathway">
    <text evidence="3 15">Cofactor biosynthesis; FMN biosynthesis; FMN from riboflavin (ATP route): step 1/1.</text>
</comment>
<dbReference type="NCBIfam" id="NF004159">
    <property type="entry name" value="PRK05627.1-2"/>
    <property type="match status" value="1"/>
</dbReference>
<dbReference type="GO" id="GO:0003919">
    <property type="term" value="F:FMN adenylyltransferase activity"/>
    <property type="evidence" value="ECO:0007669"/>
    <property type="project" value="UniProtKB-UniRule"/>
</dbReference>
<dbReference type="OrthoDB" id="9803667at2"/>
<evidence type="ECO:0000256" key="1">
    <source>
        <dbReference type="ARBA" id="ARBA00002121"/>
    </source>
</evidence>
<dbReference type="InterPro" id="IPR023465">
    <property type="entry name" value="Riboflavin_kinase_dom_sf"/>
</dbReference>
<dbReference type="GO" id="GO:0006747">
    <property type="term" value="P:FAD biosynthetic process"/>
    <property type="evidence" value="ECO:0007669"/>
    <property type="project" value="UniProtKB-UniRule"/>
</dbReference>
<comment type="function">
    <text evidence="1">Catalyzes the phosphorylation of riboflavin to FMN followed by the adenylation of FMN to FAD.</text>
</comment>
<organism evidence="17">
    <name type="scientific">Desertifilum tharense IPPAS B-1220</name>
    <dbReference type="NCBI Taxonomy" id="1781255"/>
    <lineage>
        <taxon>Bacteria</taxon>
        <taxon>Bacillati</taxon>
        <taxon>Cyanobacteriota</taxon>
        <taxon>Cyanophyceae</taxon>
        <taxon>Desertifilales</taxon>
        <taxon>Desertifilaceae</taxon>
        <taxon>Desertifilum</taxon>
    </lineage>
</organism>
<evidence type="ECO:0000256" key="3">
    <source>
        <dbReference type="ARBA" id="ARBA00005201"/>
    </source>
</evidence>
<evidence type="ECO:0000256" key="2">
    <source>
        <dbReference type="ARBA" id="ARBA00004726"/>
    </source>
</evidence>